<gene>
    <name evidence="1" type="ORF">CB4_00315</name>
</gene>
<accession>A0A0U5AVJ1</accession>
<keyword evidence="2" id="KW-1185">Reference proteome</keyword>
<evidence type="ECO:0000313" key="2">
    <source>
        <dbReference type="Proteomes" id="UP000217696"/>
    </source>
</evidence>
<dbReference type="Proteomes" id="UP000217696">
    <property type="component" value="Chromosome"/>
</dbReference>
<name>A0A0U5AVJ1_9BACL</name>
<proteinExistence type="predicted"/>
<dbReference type="AlphaFoldDB" id="A0A0U5AVJ1"/>
<dbReference type="EMBL" id="AP017312">
    <property type="protein sequence ID" value="BAU26210.1"/>
    <property type="molecule type" value="Genomic_DNA"/>
</dbReference>
<reference evidence="1 2" key="1">
    <citation type="submission" date="2015-12" db="EMBL/GenBank/DDBJ databases">
        <title>Genome sequence of Aneurinibacillus soli.</title>
        <authorList>
            <person name="Lee J.S."/>
            <person name="Lee K.C."/>
            <person name="Kim K.K."/>
            <person name="Lee B.W."/>
        </authorList>
    </citation>
    <scope>NUCLEOTIDE SEQUENCE [LARGE SCALE GENOMIC DNA]</scope>
    <source>
        <strain evidence="1 2">CB4</strain>
    </source>
</reference>
<protein>
    <submittedName>
        <fullName evidence="1">Uncharacterized protein</fullName>
    </submittedName>
</protein>
<organism evidence="1 2">
    <name type="scientific">Aneurinibacillus soli</name>
    <dbReference type="NCBI Taxonomy" id="1500254"/>
    <lineage>
        <taxon>Bacteria</taxon>
        <taxon>Bacillati</taxon>
        <taxon>Bacillota</taxon>
        <taxon>Bacilli</taxon>
        <taxon>Bacillales</taxon>
        <taxon>Paenibacillaceae</taxon>
        <taxon>Aneurinibacillus group</taxon>
        <taxon>Aneurinibacillus</taxon>
    </lineage>
</organism>
<sequence length="71" mass="8432">MIVVFRSETYIMSITNRNETTKALPIRERLCRFTLSIYNEVRNRECKCNRYLVSTITLFAKLAFRSGNLHK</sequence>
<dbReference type="KEGG" id="asoc:CB4_00315"/>
<evidence type="ECO:0000313" key="1">
    <source>
        <dbReference type="EMBL" id="BAU26210.1"/>
    </source>
</evidence>